<organism evidence="1 2">
    <name type="scientific">Acetobacter garciniae</name>
    <dbReference type="NCBI Taxonomy" id="2817435"/>
    <lineage>
        <taxon>Bacteria</taxon>
        <taxon>Pseudomonadati</taxon>
        <taxon>Pseudomonadota</taxon>
        <taxon>Alphaproteobacteria</taxon>
        <taxon>Acetobacterales</taxon>
        <taxon>Acetobacteraceae</taxon>
        <taxon>Acetobacter</taxon>
    </lineage>
</organism>
<feature type="non-terminal residue" evidence="1">
    <location>
        <position position="74"/>
    </location>
</feature>
<name>A0A939HQ80_9PROT</name>
<proteinExistence type="predicted"/>
<dbReference type="AlphaFoldDB" id="A0A939HQ80"/>
<protein>
    <submittedName>
        <fullName evidence="1">Uncharacterized protein</fullName>
    </submittedName>
</protein>
<evidence type="ECO:0000313" key="1">
    <source>
        <dbReference type="EMBL" id="MBO1326856.1"/>
    </source>
</evidence>
<accession>A0A939HQ80</accession>
<dbReference type="Proteomes" id="UP000664073">
    <property type="component" value="Unassembled WGS sequence"/>
</dbReference>
<reference evidence="1" key="1">
    <citation type="submission" date="2021-03" db="EMBL/GenBank/DDBJ databases">
        <title>The complete genome sequence of Acetobacter sp. TBRC 12339.</title>
        <authorList>
            <person name="Charoenyingcharoen P."/>
            <person name="Yukphan P."/>
        </authorList>
    </citation>
    <scope>NUCLEOTIDE SEQUENCE</scope>
    <source>
        <strain evidence="1">TBRC 12339</strain>
    </source>
</reference>
<dbReference type="EMBL" id="JAFVMH010000042">
    <property type="protein sequence ID" value="MBO1326856.1"/>
    <property type="molecule type" value="Genomic_DNA"/>
</dbReference>
<feature type="non-terminal residue" evidence="1">
    <location>
        <position position="1"/>
    </location>
</feature>
<gene>
    <name evidence="1" type="ORF">J2D77_17135</name>
</gene>
<sequence>QYTAEPGTLQTGETVCDAATYQSALATVTALTLAQKASAALSAARTYVSNTYTMLNEATPDAWVTYLKALMAIA</sequence>
<evidence type="ECO:0000313" key="2">
    <source>
        <dbReference type="Proteomes" id="UP000664073"/>
    </source>
</evidence>
<keyword evidence="2" id="KW-1185">Reference proteome</keyword>
<comment type="caution">
    <text evidence="1">The sequence shown here is derived from an EMBL/GenBank/DDBJ whole genome shotgun (WGS) entry which is preliminary data.</text>
</comment>